<dbReference type="EMBL" id="LCKX01000031">
    <property type="protein sequence ID" value="KKU06496.1"/>
    <property type="molecule type" value="Genomic_DNA"/>
</dbReference>
<gene>
    <name evidence="1" type="ORF">UX10_C0031G0017</name>
</gene>
<dbReference type="Proteomes" id="UP000033999">
    <property type="component" value="Unassembled WGS sequence"/>
</dbReference>
<accession>A0A0G1MDV0</accession>
<evidence type="ECO:0000313" key="2">
    <source>
        <dbReference type="Proteomes" id="UP000033999"/>
    </source>
</evidence>
<dbReference type="AlphaFoldDB" id="A0A0G1MDV0"/>
<comment type="caution">
    <text evidence="1">The sequence shown here is derived from an EMBL/GenBank/DDBJ whole genome shotgun (WGS) entry which is preliminary data.</text>
</comment>
<name>A0A0G1MDV0_9BACT</name>
<sequence length="185" mass="21836">MTYSRRNKPRITPYHFSDLTAYALAFYYQEVSDELRRHTTSSLYAKDVKVLHYRDTEKQVLCPAPHTVYQKVVLINKDIELLFEQFSYPNNKYETKKYGYARWSAIMATVLSCHGEIPIHCLPDFETMHVTMPAQVGQWLIRNRTVRSKNIFPMLKEIFMPTRVLSPYQKTWEACIQGAIINQMM</sequence>
<reference evidence="1 2" key="1">
    <citation type="journal article" date="2015" name="Nature">
        <title>rRNA introns, odd ribosomes, and small enigmatic genomes across a large radiation of phyla.</title>
        <authorList>
            <person name="Brown C.T."/>
            <person name="Hug L.A."/>
            <person name="Thomas B.C."/>
            <person name="Sharon I."/>
            <person name="Castelle C.J."/>
            <person name="Singh A."/>
            <person name="Wilkins M.J."/>
            <person name="Williams K.H."/>
            <person name="Banfield J.F."/>
        </authorList>
    </citation>
    <scope>NUCLEOTIDE SEQUENCE [LARGE SCALE GENOMIC DNA]</scope>
</reference>
<organism evidence="1 2">
    <name type="scientific">Candidatus Magasanikbacteria bacterium GW2011_GWA2_45_39</name>
    <dbReference type="NCBI Taxonomy" id="1619041"/>
    <lineage>
        <taxon>Bacteria</taxon>
        <taxon>Candidatus Magasanikiibacteriota</taxon>
    </lineage>
</organism>
<evidence type="ECO:0000313" key="1">
    <source>
        <dbReference type="EMBL" id="KKU06496.1"/>
    </source>
</evidence>
<protein>
    <submittedName>
        <fullName evidence="1">Uncharacterized protein</fullName>
    </submittedName>
</protein>
<proteinExistence type="predicted"/>